<dbReference type="Gene3D" id="2.60.120.890">
    <property type="entry name" value="BT2081, beta-jelly-roll domain"/>
    <property type="match status" value="1"/>
</dbReference>
<sequence length="380" mass="42402">MRINYLFFTLLAIVGITFSSCIKDEADTKESDIVTAMIPDSDLYLITAPVVTNNNVFFRLKPNVEKRTFAPVFTLSEGATIVPENGSEQDFSKGPIQYTITSKDNNWRKVYNVSFITNTFITQYSFETVKTEMPTNPVGIYHEFFEVLPDGQQKFDWSSGNFGFNILAATLIEEGQELTPDFYPTSSTDSGYKGKGVKMVTRSTGGLGAVMQSPLAAGNLFLGTFNLTFPAINSTRFGIPYAQGIDIPVSLKGYYKYTAGADFVVNSKDGSALTKDAWDAYAIIFEKGNNPKKEYLAGNHSFKDQRMVAIAKLEDKDRKEVDTWTKFNIPFKLLEGKTFNPKQEYMITIVFSASIEGDKFNGAVGSTLYIDEVELNFDKQ</sequence>
<dbReference type="AlphaFoldDB" id="A0A163Z876"/>
<dbReference type="OrthoDB" id="713122at2"/>
<evidence type="ECO:0000313" key="3">
    <source>
        <dbReference type="Proteomes" id="UP000076630"/>
    </source>
</evidence>
<dbReference type="Pfam" id="PF13201">
    <property type="entry name" value="PCMD"/>
    <property type="match status" value="1"/>
</dbReference>
<evidence type="ECO:0000313" key="2">
    <source>
        <dbReference type="EMBL" id="KZE81237.1"/>
    </source>
</evidence>
<name>A0A163Z876_9FLAO</name>
<dbReference type="InterPro" id="IPR038653">
    <property type="entry name" value="Put_CMD_sf"/>
</dbReference>
<proteinExistence type="predicted"/>
<dbReference type="InterPro" id="IPR025112">
    <property type="entry name" value="PCMD"/>
</dbReference>
<protein>
    <recommendedName>
        <fullName evidence="1">Putative carbohydrate metabolism domain-containing protein</fullName>
    </recommendedName>
</protein>
<dbReference type="EMBL" id="LQNU01000053">
    <property type="protein sequence ID" value="KZE81237.1"/>
    <property type="molecule type" value="Genomic_DNA"/>
</dbReference>
<accession>A0A163Z876</accession>
<dbReference type="Gene3D" id="2.60.40.2340">
    <property type="match status" value="1"/>
</dbReference>
<reference evidence="2 3" key="1">
    <citation type="submission" date="2016-01" db="EMBL/GenBank/DDBJ databases">
        <title>Whole genome sequencing of Myroides marinus L41.</title>
        <authorList>
            <person name="Hong K.W."/>
        </authorList>
    </citation>
    <scope>NUCLEOTIDE SEQUENCE [LARGE SCALE GENOMIC DNA]</scope>
    <source>
        <strain evidence="2 3">L41</strain>
    </source>
</reference>
<gene>
    <name evidence="2" type="ORF">AV926_08070</name>
</gene>
<dbReference type="Proteomes" id="UP000076630">
    <property type="component" value="Unassembled WGS sequence"/>
</dbReference>
<keyword evidence="3" id="KW-1185">Reference proteome</keyword>
<dbReference type="PROSITE" id="PS51257">
    <property type="entry name" value="PROKAR_LIPOPROTEIN"/>
    <property type="match status" value="1"/>
</dbReference>
<dbReference type="RefSeq" id="WP_038985252.1">
    <property type="nucleotide sequence ID" value="NZ_JACAKC010000016.1"/>
</dbReference>
<organism evidence="2 3">
    <name type="scientific">Myroides marinus</name>
    <dbReference type="NCBI Taxonomy" id="703342"/>
    <lineage>
        <taxon>Bacteria</taxon>
        <taxon>Pseudomonadati</taxon>
        <taxon>Bacteroidota</taxon>
        <taxon>Flavobacteriia</taxon>
        <taxon>Flavobacteriales</taxon>
        <taxon>Flavobacteriaceae</taxon>
        <taxon>Myroides</taxon>
    </lineage>
</organism>
<evidence type="ECO:0000259" key="1">
    <source>
        <dbReference type="Pfam" id="PF13201"/>
    </source>
</evidence>
<comment type="caution">
    <text evidence="2">The sequence shown here is derived from an EMBL/GenBank/DDBJ whole genome shotgun (WGS) entry which is preliminary data.</text>
</comment>
<feature type="domain" description="Putative carbohydrate metabolism" evidence="1">
    <location>
        <begin position="126"/>
        <end position="375"/>
    </location>
</feature>